<keyword evidence="5" id="KW-0812">Transmembrane</keyword>
<keyword evidence="5" id="KW-0472">Membrane</keyword>
<dbReference type="PROSITE" id="PS51257">
    <property type="entry name" value="PROKAR_LIPOPROTEIN"/>
    <property type="match status" value="1"/>
</dbReference>
<name>A0A914ELX3_9BILA</name>
<evidence type="ECO:0000256" key="4">
    <source>
        <dbReference type="ARBA" id="ARBA00022729"/>
    </source>
</evidence>
<protein>
    <submittedName>
        <fullName evidence="7">Uncharacterized protein</fullName>
    </submittedName>
</protein>
<comment type="similarity">
    <text evidence="2">Belongs to the IL-17 family.</text>
</comment>
<keyword evidence="4" id="KW-0732">Signal</keyword>
<dbReference type="InterPro" id="IPR029034">
    <property type="entry name" value="Cystine-knot_cytokine"/>
</dbReference>
<reference evidence="7" key="1">
    <citation type="submission" date="2022-11" db="UniProtKB">
        <authorList>
            <consortium name="WormBaseParasite"/>
        </authorList>
    </citation>
    <scope>IDENTIFICATION</scope>
</reference>
<dbReference type="Gene3D" id="2.10.90.10">
    <property type="entry name" value="Cystine-knot cytokines"/>
    <property type="match status" value="1"/>
</dbReference>
<evidence type="ECO:0000256" key="5">
    <source>
        <dbReference type="SAM" id="Phobius"/>
    </source>
</evidence>
<feature type="transmembrane region" description="Helical" evidence="5">
    <location>
        <begin position="7"/>
        <end position="23"/>
    </location>
</feature>
<proteinExistence type="inferred from homology"/>
<evidence type="ECO:0000313" key="7">
    <source>
        <dbReference type="WBParaSite" id="ACRNAN_scaffold937.g10275.t1"/>
    </source>
</evidence>
<accession>A0A914ELX3</accession>
<dbReference type="GO" id="GO:0005125">
    <property type="term" value="F:cytokine activity"/>
    <property type="evidence" value="ECO:0007669"/>
    <property type="project" value="InterPro"/>
</dbReference>
<dbReference type="GO" id="GO:0005576">
    <property type="term" value="C:extracellular region"/>
    <property type="evidence" value="ECO:0007669"/>
    <property type="project" value="UniProtKB-SubCell"/>
</dbReference>
<evidence type="ECO:0000313" key="6">
    <source>
        <dbReference type="Proteomes" id="UP000887540"/>
    </source>
</evidence>
<dbReference type="Proteomes" id="UP000887540">
    <property type="component" value="Unplaced"/>
</dbReference>
<evidence type="ECO:0000256" key="1">
    <source>
        <dbReference type="ARBA" id="ARBA00004613"/>
    </source>
</evidence>
<dbReference type="WBParaSite" id="ACRNAN_scaffold937.g10275.t1">
    <property type="protein sequence ID" value="ACRNAN_scaffold937.g10275.t1"/>
    <property type="gene ID" value="ACRNAN_scaffold937.g10275"/>
</dbReference>
<evidence type="ECO:0000256" key="2">
    <source>
        <dbReference type="ARBA" id="ARBA00007236"/>
    </source>
</evidence>
<keyword evidence="5" id="KW-1133">Transmembrane helix</keyword>
<evidence type="ECO:0000256" key="3">
    <source>
        <dbReference type="ARBA" id="ARBA00022525"/>
    </source>
</evidence>
<dbReference type="AlphaFoldDB" id="A0A914ELX3"/>
<keyword evidence="6" id="KW-1185">Reference proteome</keyword>
<sequence length="210" mass="24637">MKKHQKILNWVIRFIIFGSYVVLTSCRHHHKKNEIQPRDECFYQFPNNDHHQRLAEWIHAKNSSNYSPFLPYEQELFELEAEDFRDGIALTSGISCHSKKHKIISENMPLNEKALCPFDYVLNYNPKRIPAALTEVKCSCQKPSSRYIRSHVADCQPLFYNIRVLMFDDKCNSYKEKTEAVSMACIPVLRALRDAENDREFLTVIKAEIP</sequence>
<dbReference type="SUPFAM" id="SSF57501">
    <property type="entry name" value="Cystine-knot cytokines"/>
    <property type="match status" value="1"/>
</dbReference>
<organism evidence="6 7">
    <name type="scientific">Acrobeloides nanus</name>
    <dbReference type="NCBI Taxonomy" id="290746"/>
    <lineage>
        <taxon>Eukaryota</taxon>
        <taxon>Metazoa</taxon>
        <taxon>Ecdysozoa</taxon>
        <taxon>Nematoda</taxon>
        <taxon>Chromadorea</taxon>
        <taxon>Rhabditida</taxon>
        <taxon>Tylenchina</taxon>
        <taxon>Cephalobomorpha</taxon>
        <taxon>Cephaloboidea</taxon>
        <taxon>Cephalobidae</taxon>
        <taxon>Acrobeloides</taxon>
    </lineage>
</organism>
<dbReference type="Pfam" id="PF06083">
    <property type="entry name" value="IL17"/>
    <property type="match status" value="1"/>
</dbReference>
<keyword evidence="3" id="KW-0964">Secreted</keyword>
<comment type="subcellular location">
    <subcellularLocation>
        <location evidence="1">Secreted</location>
    </subcellularLocation>
</comment>
<dbReference type="InterPro" id="IPR010345">
    <property type="entry name" value="IL-17_fam"/>
</dbReference>